<keyword evidence="9 10" id="KW-0012">Acyltransferase</keyword>
<evidence type="ECO:0000256" key="10">
    <source>
        <dbReference type="RuleBase" id="RU079119"/>
    </source>
</evidence>
<proteinExistence type="inferred from homology"/>
<dbReference type="PROSITE" id="PS50216">
    <property type="entry name" value="DHHC"/>
    <property type="match status" value="1"/>
</dbReference>
<dbReference type="GO" id="GO:0005794">
    <property type="term" value="C:Golgi apparatus"/>
    <property type="evidence" value="ECO:0007669"/>
    <property type="project" value="TreeGrafter"/>
</dbReference>
<dbReference type="Pfam" id="PF01529">
    <property type="entry name" value="DHHC"/>
    <property type="match status" value="1"/>
</dbReference>
<keyword evidence="6 10" id="KW-0472">Membrane</keyword>
<evidence type="ECO:0000256" key="8">
    <source>
        <dbReference type="ARBA" id="ARBA00023288"/>
    </source>
</evidence>
<gene>
    <name evidence="12" type="primary">100637804</name>
</gene>
<reference evidence="12" key="2">
    <citation type="submission" date="2017-05" db="UniProtKB">
        <authorList>
            <consortium name="EnsemblMetazoa"/>
        </authorList>
    </citation>
    <scope>IDENTIFICATION</scope>
</reference>
<name>A0A1X7U5S2_AMPQE</name>
<reference evidence="13" key="1">
    <citation type="journal article" date="2010" name="Nature">
        <title>The Amphimedon queenslandica genome and the evolution of animal complexity.</title>
        <authorList>
            <person name="Srivastava M."/>
            <person name="Simakov O."/>
            <person name="Chapman J."/>
            <person name="Fahey B."/>
            <person name="Gauthier M.E."/>
            <person name="Mitros T."/>
            <person name="Richards G.S."/>
            <person name="Conaco C."/>
            <person name="Dacre M."/>
            <person name="Hellsten U."/>
            <person name="Larroux C."/>
            <person name="Putnam N.H."/>
            <person name="Stanke M."/>
            <person name="Adamska M."/>
            <person name="Darling A."/>
            <person name="Degnan S.M."/>
            <person name="Oakley T.H."/>
            <person name="Plachetzki D.C."/>
            <person name="Zhai Y."/>
            <person name="Adamski M."/>
            <person name="Calcino A."/>
            <person name="Cummins S.F."/>
            <person name="Goodstein D.M."/>
            <person name="Harris C."/>
            <person name="Jackson D.J."/>
            <person name="Leys S.P."/>
            <person name="Shu S."/>
            <person name="Woodcroft B.J."/>
            <person name="Vervoort M."/>
            <person name="Kosik K.S."/>
            <person name="Manning G."/>
            <person name="Degnan B.M."/>
            <person name="Rokhsar D.S."/>
        </authorList>
    </citation>
    <scope>NUCLEOTIDE SEQUENCE [LARGE SCALE GENOMIC DNA]</scope>
</reference>
<dbReference type="Proteomes" id="UP000007879">
    <property type="component" value="Unassembled WGS sequence"/>
</dbReference>
<dbReference type="InterPro" id="IPR039859">
    <property type="entry name" value="PFA4/ZDH16/20/ERF2-like"/>
</dbReference>
<keyword evidence="8" id="KW-0449">Lipoprotein</keyword>
<comment type="catalytic activity">
    <reaction evidence="10">
        <text>L-cysteinyl-[protein] + hexadecanoyl-CoA = S-hexadecanoyl-L-cysteinyl-[protein] + CoA</text>
        <dbReference type="Rhea" id="RHEA:36683"/>
        <dbReference type="Rhea" id="RHEA-COMP:10131"/>
        <dbReference type="Rhea" id="RHEA-COMP:11032"/>
        <dbReference type="ChEBI" id="CHEBI:29950"/>
        <dbReference type="ChEBI" id="CHEBI:57287"/>
        <dbReference type="ChEBI" id="CHEBI:57379"/>
        <dbReference type="ChEBI" id="CHEBI:74151"/>
        <dbReference type="EC" id="2.3.1.225"/>
    </reaction>
</comment>
<keyword evidence="13" id="KW-1185">Reference proteome</keyword>
<evidence type="ECO:0000256" key="6">
    <source>
        <dbReference type="ARBA" id="ARBA00023136"/>
    </source>
</evidence>
<dbReference type="AlphaFoldDB" id="A0A1X7U5S2"/>
<dbReference type="EnsemblMetazoa" id="XM_003388902.3">
    <property type="protein sequence ID" value="XP_003388950.3"/>
    <property type="gene ID" value="LOC100637804"/>
</dbReference>
<feature type="transmembrane region" description="Helical" evidence="10">
    <location>
        <begin position="51"/>
        <end position="72"/>
    </location>
</feature>
<keyword evidence="5 10" id="KW-1133">Transmembrane helix</keyword>
<evidence type="ECO:0000256" key="9">
    <source>
        <dbReference type="ARBA" id="ARBA00023315"/>
    </source>
</evidence>
<dbReference type="InterPro" id="IPR001594">
    <property type="entry name" value="Palmitoyltrfase_DHHC"/>
</dbReference>
<evidence type="ECO:0000313" key="12">
    <source>
        <dbReference type="EnsemblMetazoa" id="Aqu2.1.23003_001"/>
    </source>
</evidence>
<organism evidence="12">
    <name type="scientific">Amphimedon queenslandica</name>
    <name type="common">Sponge</name>
    <dbReference type="NCBI Taxonomy" id="400682"/>
    <lineage>
        <taxon>Eukaryota</taxon>
        <taxon>Metazoa</taxon>
        <taxon>Porifera</taxon>
        <taxon>Demospongiae</taxon>
        <taxon>Heteroscleromorpha</taxon>
        <taxon>Haplosclerida</taxon>
        <taxon>Niphatidae</taxon>
        <taxon>Amphimedon</taxon>
    </lineage>
</organism>
<dbReference type="EnsemblMetazoa" id="Aqu2.1.23003_001">
    <property type="protein sequence ID" value="Aqu2.1.23003_001"/>
    <property type="gene ID" value="Aqu2.1.23003"/>
</dbReference>
<evidence type="ECO:0000256" key="1">
    <source>
        <dbReference type="ARBA" id="ARBA00004127"/>
    </source>
</evidence>
<dbReference type="STRING" id="400682.A0A1X7U5S2"/>
<evidence type="ECO:0000256" key="4">
    <source>
        <dbReference type="ARBA" id="ARBA00022692"/>
    </source>
</evidence>
<keyword evidence="4 10" id="KW-0812">Transmembrane</keyword>
<feature type="transmembrane region" description="Helical" evidence="10">
    <location>
        <begin position="146"/>
        <end position="169"/>
    </location>
</feature>
<comment type="domain">
    <text evidence="10">The DHHC domain is required for palmitoyltransferase activity.</text>
</comment>
<comment type="subcellular location">
    <subcellularLocation>
        <location evidence="1">Endomembrane system</location>
        <topology evidence="1">Multi-pass membrane protein</topology>
    </subcellularLocation>
</comment>
<accession>A0A1X7U5S2</accession>
<dbReference type="OrthoDB" id="331948at2759"/>
<keyword evidence="3 10" id="KW-0808">Transferase</keyword>
<feature type="transmembrane region" description="Helical" evidence="10">
    <location>
        <begin position="12"/>
        <end position="31"/>
    </location>
</feature>
<comment type="similarity">
    <text evidence="2 10">Belongs to the DHHC palmitoyltransferase family.</text>
</comment>
<dbReference type="GO" id="GO:0019706">
    <property type="term" value="F:protein-cysteine S-palmitoyltransferase activity"/>
    <property type="evidence" value="ECO:0007669"/>
    <property type="project" value="UniProtKB-EC"/>
</dbReference>
<dbReference type="KEGG" id="aqu:100637804"/>
<keyword evidence="7" id="KW-0564">Palmitate</keyword>
<protein>
    <recommendedName>
        <fullName evidence="10">Palmitoyltransferase</fullName>
        <ecNumber evidence="10">2.3.1.225</ecNumber>
    </recommendedName>
</protein>
<evidence type="ECO:0000256" key="7">
    <source>
        <dbReference type="ARBA" id="ARBA00023139"/>
    </source>
</evidence>
<dbReference type="EC" id="2.3.1.225" evidence="10"/>
<evidence type="ECO:0000256" key="3">
    <source>
        <dbReference type="ARBA" id="ARBA00022679"/>
    </source>
</evidence>
<evidence type="ECO:0000259" key="11">
    <source>
        <dbReference type="Pfam" id="PF01529"/>
    </source>
</evidence>
<evidence type="ECO:0000313" key="13">
    <source>
        <dbReference type="Proteomes" id="UP000007879"/>
    </source>
</evidence>
<dbReference type="PANTHER" id="PTHR22883">
    <property type="entry name" value="ZINC FINGER DHHC DOMAIN CONTAINING PROTEIN"/>
    <property type="match status" value="1"/>
</dbReference>
<dbReference type="PANTHER" id="PTHR22883:SF301">
    <property type="entry name" value="PALMITOYLTRANSFERASE ZDHHC12"/>
    <property type="match status" value="1"/>
</dbReference>
<sequence length="271" mass="31429">MKCCRICTAGNCARFLHLTITLFVFYVLLMAPTSDLHSDWVENNFRFYSALFLYISSNICYLTASIMDPGYVKLYKLDNTKMMTGQRLEESYSDTDVSSRGVYCSICELEQVMRSKHCKLCERCVQRFDHHCPWLGNCVGERNHRFFWLFLLLETILLIWAVFVAWSSLQTASGFLSWLKLNILTFPCLITVVISSMICSMLLAFHSFLVFSGMTTWEMASRFRITYLKDLDPPVNPFDEGCLLNTAHVFCCPNQDWSDMYNSRSYKTVTP</sequence>
<feature type="transmembrane region" description="Helical" evidence="10">
    <location>
        <begin position="189"/>
        <end position="214"/>
    </location>
</feature>
<dbReference type="GO" id="GO:0006612">
    <property type="term" value="P:protein targeting to membrane"/>
    <property type="evidence" value="ECO:0007669"/>
    <property type="project" value="TreeGrafter"/>
</dbReference>
<dbReference type="GO" id="GO:0005783">
    <property type="term" value="C:endoplasmic reticulum"/>
    <property type="evidence" value="ECO:0007669"/>
    <property type="project" value="TreeGrafter"/>
</dbReference>
<evidence type="ECO:0000256" key="2">
    <source>
        <dbReference type="ARBA" id="ARBA00008574"/>
    </source>
</evidence>
<evidence type="ECO:0000256" key="5">
    <source>
        <dbReference type="ARBA" id="ARBA00022989"/>
    </source>
</evidence>
<feature type="domain" description="Palmitoyltransferase DHHC" evidence="11">
    <location>
        <begin position="100"/>
        <end position="220"/>
    </location>
</feature>
<dbReference type="InParanoid" id="A0A1X7U5S2"/>